<evidence type="ECO:0008006" key="3">
    <source>
        <dbReference type="Google" id="ProtNLM"/>
    </source>
</evidence>
<dbReference type="GO" id="GO:0005794">
    <property type="term" value="C:Golgi apparatus"/>
    <property type="evidence" value="ECO:0007669"/>
    <property type="project" value="TreeGrafter"/>
</dbReference>
<proteinExistence type="predicted"/>
<reference evidence="1" key="1">
    <citation type="submission" date="2023-03" db="EMBL/GenBank/DDBJ databases">
        <title>Emydomyces testavorans Genome Sequence.</title>
        <authorList>
            <person name="Hoyer L."/>
        </authorList>
    </citation>
    <scope>NUCLEOTIDE SEQUENCE</scope>
    <source>
        <strain evidence="1">16-2883</strain>
    </source>
</reference>
<gene>
    <name evidence="1" type="ORF">PRK78_005278</name>
</gene>
<dbReference type="InterPro" id="IPR008551">
    <property type="entry name" value="TANGO2"/>
</dbReference>
<dbReference type="AlphaFoldDB" id="A0AAF0DKD8"/>
<dbReference type="GO" id="GO:0009306">
    <property type="term" value="P:protein secretion"/>
    <property type="evidence" value="ECO:0007669"/>
    <property type="project" value="TreeGrafter"/>
</dbReference>
<dbReference type="PANTHER" id="PTHR17985">
    <property type="entry name" value="SER/THR-RICH PROTEIN T10 IN DGCR REGION"/>
    <property type="match status" value="1"/>
</dbReference>
<accession>A0AAF0DKD8</accession>
<dbReference type="GO" id="GO:0007030">
    <property type="term" value="P:Golgi organization"/>
    <property type="evidence" value="ECO:0007669"/>
    <property type="project" value="TreeGrafter"/>
</dbReference>
<name>A0AAF0DKD8_9EURO</name>
<dbReference type="Pfam" id="PF05742">
    <property type="entry name" value="TANGO2"/>
    <property type="match status" value="1"/>
</dbReference>
<dbReference type="PANTHER" id="PTHR17985:SF8">
    <property type="entry name" value="TRANSPORT AND GOLGI ORGANIZATION PROTEIN 2 HOMOLOG"/>
    <property type="match status" value="1"/>
</dbReference>
<organism evidence="1 2">
    <name type="scientific">Emydomyces testavorans</name>
    <dbReference type="NCBI Taxonomy" id="2070801"/>
    <lineage>
        <taxon>Eukaryota</taxon>
        <taxon>Fungi</taxon>
        <taxon>Dikarya</taxon>
        <taxon>Ascomycota</taxon>
        <taxon>Pezizomycotina</taxon>
        <taxon>Eurotiomycetes</taxon>
        <taxon>Eurotiomycetidae</taxon>
        <taxon>Onygenales</taxon>
        <taxon>Nannizziopsiaceae</taxon>
        <taxon>Emydomyces</taxon>
    </lineage>
</organism>
<sequence>MCIAVISSAHPDYPLILIDNRDEFLRRPTAPAAWWPEPYTYVLGSRDMARAAHGTWLGVTKQGRIAVLTNYKESSSEAAVGQLSRGEIINAFLELPPDGSVSTAEYVAQLIAGGEAQRAGGFSLVCGGVRGPLAVVSNRVCAAAGDGDGVEWVVRGKGETVALSNVAFGDCSWAKVREGERMVKEALRESWKRGEGEGELVQRLLGILSTDTLPRLRGGGGLETYMDLLCESIFIPVIGEEEEDRREEAEICASNIHEKAEVMTNGAAAAGHMQYMKGLYGTQKQTVVLVHESGRVKFFERTLYDDDAKPIPIGEGDRVFEFVAEESAREV</sequence>
<dbReference type="EMBL" id="CP120629">
    <property type="protein sequence ID" value="WEW59798.1"/>
    <property type="molecule type" value="Genomic_DNA"/>
</dbReference>
<protein>
    <recommendedName>
        <fullName evidence="3">DUF833 domain-containing protein</fullName>
    </recommendedName>
</protein>
<keyword evidence="2" id="KW-1185">Reference proteome</keyword>
<evidence type="ECO:0000313" key="1">
    <source>
        <dbReference type="EMBL" id="WEW59798.1"/>
    </source>
</evidence>
<evidence type="ECO:0000313" key="2">
    <source>
        <dbReference type="Proteomes" id="UP001219355"/>
    </source>
</evidence>
<dbReference type="Proteomes" id="UP001219355">
    <property type="component" value="Chromosome 3"/>
</dbReference>